<evidence type="ECO:0000313" key="3">
    <source>
        <dbReference type="Proteomes" id="UP001189429"/>
    </source>
</evidence>
<gene>
    <name evidence="2" type="ORF">PCOR1329_LOCUS59241</name>
</gene>
<sequence>VLKEGMRKSQYDCVNEASPHSNSALAHESSTPNRTLSGFEPGDFCHHDSKAVSATSDANLGSPDSIESQIRLRFHAKEVIAQAVIEHRIAEAANIKPQLHSPETLKQIEKPKTK</sequence>
<feature type="compositionally biased region" description="Polar residues" evidence="1">
    <location>
        <begin position="18"/>
        <end position="36"/>
    </location>
</feature>
<dbReference type="Proteomes" id="UP001189429">
    <property type="component" value="Unassembled WGS sequence"/>
</dbReference>
<protein>
    <submittedName>
        <fullName evidence="2">Uncharacterized protein</fullName>
    </submittedName>
</protein>
<evidence type="ECO:0000313" key="2">
    <source>
        <dbReference type="EMBL" id="CAK0874284.1"/>
    </source>
</evidence>
<evidence type="ECO:0000256" key="1">
    <source>
        <dbReference type="SAM" id="MobiDB-lite"/>
    </source>
</evidence>
<feature type="region of interest" description="Disordered" evidence="1">
    <location>
        <begin position="1"/>
        <end position="42"/>
    </location>
</feature>
<reference evidence="2" key="1">
    <citation type="submission" date="2023-10" db="EMBL/GenBank/DDBJ databases">
        <authorList>
            <person name="Chen Y."/>
            <person name="Shah S."/>
            <person name="Dougan E. K."/>
            <person name="Thang M."/>
            <person name="Chan C."/>
        </authorList>
    </citation>
    <scope>NUCLEOTIDE SEQUENCE [LARGE SCALE GENOMIC DNA]</scope>
</reference>
<feature type="non-terminal residue" evidence="2">
    <location>
        <position position="1"/>
    </location>
</feature>
<feature type="non-terminal residue" evidence="2">
    <location>
        <position position="114"/>
    </location>
</feature>
<comment type="caution">
    <text evidence="2">The sequence shown here is derived from an EMBL/GenBank/DDBJ whole genome shotgun (WGS) entry which is preliminary data.</text>
</comment>
<dbReference type="EMBL" id="CAUYUJ010017381">
    <property type="protein sequence ID" value="CAK0874284.1"/>
    <property type="molecule type" value="Genomic_DNA"/>
</dbReference>
<feature type="compositionally biased region" description="Basic and acidic residues" evidence="1">
    <location>
        <begin position="1"/>
        <end position="10"/>
    </location>
</feature>
<keyword evidence="3" id="KW-1185">Reference proteome</keyword>
<accession>A0ABN9VLX1</accession>
<proteinExistence type="predicted"/>
<name>A0ABN9VLX1_9DINO</name>
<organism evidence="2 3">
    <name type="scientific">Prorocentrum cordatum</name>
    <dbReference type="NCBI Taxonomy" id="2364126"/>
    <lineage>
        <taxon>Eukaryota</taxon>
        <taxon>Sar</taxon>
        <taxon>Alveolata</taxon>
        <taxon>Dinophyceae</taxon>
        <taxon>Prorocentrales</taxon>
        <taxon>Prorocentraceae</taxon>
        <taxon>Prorocentrum</taxon>
    </lineage>
</organism>